<sequence>MNHSPAVAERPADTGGRSVTDTLMTRRSVRAYLDRPVSREVVAEILRLAARSASNSNTQPWHVHVLTGLAKRRLTDDLWEALDRGGQVATDYAYQPAEWCEHLAGRRKEFGENLYRTVLGIDPDDHRARHRHHRRNYDFFGAPVGLVLTVDRHSLGGGLVDAGAFLQAVVLLARERGMDTCPQASFLDFHPILRRHLRIPEHHSAVCGIAMGFADREHRLDRLRTGRAPVESFTTFHD</sequence>
<dbReference type="AlphaFoldDB" id="F4CJ06"/>
<dbReference type="EMBL" id="CP002593">
    <property type="protein sequence ID" value="AEA23226.1"/>
    <property type="molecule type" value="Genomic_DNA"/>
</dbReference>
<dbReference type="Gene3D" id="3.40.109.10">
    <property type="entry name" value="NADH Oxidase"/>
    <property type="match status" value="1"/>
</dbReference>
<name>F4CJ06_PSEUX</name>
<dbReference type="STRING" id="675635.Psed_0974"/>
<keyword evidence="4" id="KW-0288">FMN</keyword>
<keyword evidence="5" id="KW-0560">Oxidoreductase</keyword>
<dbReference type="GO" id="GO:0016491">
    <property type="term" value="F:oxidoreductase activity"/>
    <property type="evidence" value="ECO:0007669"/>
    <property type="project" value="UniProtKB-KW"/>
</dbReference>
<keyword evidence="8" id="KW-1185">Reference proteome</keyword>
<organism evidence="7 8">
    <name type="scientific">Pseudonocardia dioxanivorans (strain ATCC 55486 / DSM 44775 / JCM 13855 / CB1190)</name>
    <dbReference type="NCBI Taxonomy" id="675635"/>
    <lineage>
        <taxon>Bacteria</taxon>
        <taxon>Bacillati</taxon>
        <taxon>Actinomycetota</taxon>
        <taxon>Actinomycetes</taxon>
        <taxon>Pseudonocardiales</taxon>
        <taxon>Pseudonocardiaceae</taxon>
        <taxon>Pseudonocardia</taxon>
    </lineage>
</organism>
<dbReference type="HOGENOM" id="CLU_070764_9_0_11"/>
<gene>
    <name evidence="7" type="ordered locus">Psed_0974</name>
</gene>
<comment type="cofactor">
    <cofactor evidence="1">
        <name>FMN</name>
        <dbReference type="ChEBI" id="CHEBI:58210"/>
    </cofactor>
</comment>
<evidence type="ECO:0000256" key="5">
    <source>
        <dbReference type="ARBA" id="ARBA00023002"/>
    </source>
</evidence>
<dbReference type="Proteomes" id="UP000007809">
    <property type="component" value="Chromosome"/>
</dbReference>
<dbReference type="InterPro" id="IPR000415">
    <property type="entry name" value="Nitroreductase-like"/>
</dbReference>
<evidence type="ECO:0000256" key="4">
    <source>
        <dbReference type="ARBA" id="ARBA00022643"/>
    </source>
</evidence>
<reference evidence="7 8" key="1">
    <citation type="journal article" date="2011" name="J. Bacteriol.">
        <title>Genome sequence of the 1,4-dioxane-degrading Pseudonocardia dioxanivorans strain CB1190.</title>
        <authorList>
            <person name="Sales C.M."/>
            <person name="Mahendra S."/>
            <person name="Grostern A."/>
            <person name="Parales R.E."/>
            <person name="Goodwin L.A."/>
            <person name="Woyke T."/>
            <person name="Nolan M."/>
            <person name="Lapidus A."/>
            <person name="Chertkov O."/>
            <person name="Ovchinnikova G."/>
            <person name="Sczyrba A."/>
            <person name="Alvarez-Cohen L."/>
        </authorList>
    </citation>
    <scope>NUCLEOTIDE SEQUENCE [LARGE SCALE GENOMIC DNA]</scope>
    <source>
        <strain evidence="8">ATCC 55486 / DSM 44775 / JCM 13855 / CB1190</strain>
    </source>
</reference>
<dbReference type="PANTHER" id="PTHR43673:SF2">
    <property type="entry name" value="NITROREDUCTASE"/>
    <property type="match status" value="1"/>
</dbReference>
<accession>F4CJ06</accession>
<evidence type="ECO:0000256" key="1">
    <source>
        <dbReference type="ARBA" id="ARBA00001917"/>
    </source>
</evidence>
<evidence type="ECO:0000256" key="2">
    <source>
        <dbReference type="ARBA" id="ARBA00007118"/>
    </source>
</evidence>
<proteinExistence type="inferred from homology"/>
<evidence type="ECO:0000313" key="8">
    <source>
        <dbReference type="Proteomes" id="UP000007809"/>
    </source>
</evidence>
<dbReference type="SUPFAM" id="SSF55469">
    <property type="entry name" value="FMN-dependent nitroreductase-like"/>
    <property type="match status" value="1"/>
</dbReference>
<dbReference type="CDD" id="cd02136">
    <property type="entry name" value="PnbA_NfnB-like"/>
    <property type="match status" value="1"/>
</dbReference>
<protein>
    <submittedName>
        <fullName evidence="7">Nitroreductase</fullName>
    </submittedName>
</protein>
<dbReference type="eggNOG" id="COG0778">
    <property type="taxonomic scope" value="Bacteria"/>
</dbReference>
<dbReference type="InterPro" id="IPR029479">
    <property type="entry name" value="Nitroreductase"/>
</dbReference>
<dbReference type="PANTHER" id="PTHR43673">
    <property type="entry name" value="NAD(P)H NITROREDUCTASE YDGI-RELATED"/>
    <property type="match status" value="1"/>
</dbReference>
<dbReference type="KEGG" id="pdx:Psed_0974"/>
<evidence type="ECO:0000313" key="7">
    <source>
        <dbReference type="EMBL" id="AEA23226.1"/>
    </source>
</evidence>
<comment type="similarity">
    <text evidence="2">Belongs to the nitroreductase family.</text>
</comment>
<feature type="domain" description="Nitroreductase" evidence="6">
    <location>
        <begin position="24"/>
        <end position="212"/>
    </location>
</feature>
<evidence type="ECO:0000259" key="6">
    <source>
        <dbReference type="Pfam" id="PF00881"/>
    </source>
</evidence>
<evidence type="ECO:0000256" key="3">
    <source>
        <dbReference type="ARBA" id="ARBA00022630"/>
    </source>
</evidence>
<keyword evidence="3" id="KW-0285">Flavoprotein</keyword>
<dbReference type="Pfam" id="PF00881">
    <property type="entry name" value="Nitroreductase"/>
    <property type="match status" value="1"/>
</dbReference>